<comment type="caution">
    <text evidence="1">The sequence shown here is derived from an EMBL/GenBank/DDBJ whole genome shotgun (WGS) entry which is preliminary data.</text>
</comment>
<evidence type="ECO:0000313" key="1">
    <source>
        <dbReference type="EMBL" id="KAF6037063.1"/>
    </source>
</evidence>
<keyword evidence="2" id="KW-1185">Reference proteome</keyword>
<accession>A0A7J7KFT1</accession>
<protein>
    <submittedName>
        <fullName evidence="1">Uncharacterized protein</fullName>
    </submittedName>
</protein>
<dbReference type="AlphaFoldDB" id="A0A7J7KFT1"/>
<dbReference type="Gene3D" id="3.90.1720.70">
    <property type="match status" value="1"/>
</dbReference>
<reference evidence="1" key="1">
    <citation type="submission" date="2020-06" db="EMBL/GenBank/DDBJ databases">
        <title>Draft genome of Bugula neritina, a colonial animal packing powerful symbionts and potential medicines.</title>
        <authorList>
            <person name="Rayko M."/>
        </authorList>
    </citation>
    <scope>NUCLEOTIDE SEQUENCE [LARGE SCALE GENOMIC DNA]</scope>
    <source>
        <strain evidence="1">Kwan_BN1</strain>
    </source>
</reference>
<dbReference type="Proteomes" id="UP000593567">
    <property type="component" value="Unassembled WGS sequence"/>
</dbReference>
<dbReference type="EMBL" id="VXIV02000630">
    <property type="protein sequence ID" value="KAF6037063.1"/>
    <property type="molecule type" value="Genomic_DNA"/>
</dbReference>
<dbReference type="OrthoDB" id="6281827at2759"/>
<organism evidence="1 2">
    <name type="scientific">Bugula neritina</name>
    <name type="common">Brown bryozoan</name>
    <name type="synonym">Sertularia neritina</name>
    <dbReference type="NCBI Taxonomy" id="10212"/>
    <lineage>
        <taxon>Eukaryota</taxon>
        <taxon>Metazoa</taxon>
        <taxon>Spiralia</taxon>
        <taxon>Lophotrochozoa</taxon>
        <taxon>Bryozoa</taxon>
        <taxon>Gymnolaemata</taxon>
        <taxon>Cheilostomatida</taxon>
        <taxon>Flustrina</taxon>
        <taxon>Buguloidea</taxon>
        <taxon>Bugulidae</taxon>
        <taxon>Bugula</taxon>
    </lineage>
</organism>
<sequence length="203" mass="23401">MPLPSFHELSQVYPGYRHYGGAYGDKLIHFIVGDANYPNPNLADTSALRLSVAFNKLGGEHSIGTKPIEISKGKSADSISGFDNLQYIFRTTAFGPYLAQKYKSPELYFTNKFSLKEILEKLHRKRGIIRILTFRSHGNRVDARIALWDCDKPFKSRYFFNLHHKISIEFWELSGIVIFAIEVAFSKHYFFMHMQQVKFGVII</sequence>
<name>A0A7J7KFT1_BUGNE</name>
<evidence type="ECO:0000313" key="2">
    <source>
        <dbReference type="Proteomes" id="UP000593567"/>
    </source>
</evidence>
<proteinExistence type="predicted"/>
<gene>
    <name evidence="1" type="ORF">EB796_004624</name>
</gene>